<keyword evidence="1" id="KW-0472">Membrane</keyword>
<name>A0A6J8BF05_MYTCO</name>
<evidence type="ECO:0000313" key="2">
    <source>
        <dbReference type="EMBL" id="CAC5381474.1"/>
    </source>
</evidence>
<protein>
    <recommendedName>
        <fullName evidence="4">Vesicular, overexpressed in cancer, prosurvival protein 1</fullName>
    </recommendedName>
</protein>
<keyword evidence="1" id="KW-1133">Transmembrane helix</keyword>
<organism evidence="2 3">
    <name type="scientific">Mytilus coruscus</name>
    <name type="common">Sea mussel</name>
    <dbReference type="NCBI Taxonomy" id="42192"/>
    <lineage>
        <taxon>Eukaryota</taxon>
        <taxon>Metazoa</taxon>
        <taxon>Spiralia</taxon>
        <taxon>Lophotrochozoa</taxon>
        <taxon>Mollusca</taxon>
        <taxon>Bivalvia</taxon>
        <taxon>Autobranchia</taxon>
        <taxon>Pteriomorphia</taxon>
        <taxon>Mytilida</taxon>
        <taxon>Mytiloidea</taxon>
        <taxon>Mytilidae</taxon>
        <taxon>Mytilinae</taxon>
        <taxon>Mytilus</taxon>
    </lineage>
</organism>
<evidence type="ECO:0008006" key="4">
    <source>
        <dbReference type="Google" id="ProtNLM"/>
    </source>
</evidence>
<feature type="transmembrane region" description="Helical" evidence="1">
    <location>
        <begin position="84"/>
        <end position="104"/>
    </location>
</feature>
<dbReference type="OrthoDB" id="10070083at2759"/>
<keyword evidence="3" id="KW-1185">Reference proteome</keyword>
<accession>A0A6J8BF05</accession>
<proteinExistence type="predicted"/>
<dbReference type="InterPro" id="IPR021684">
    <property type="entry name" value="WBP1-like"/>
</dbReference>
<dbReference type="Proteomes" id="UP000507470">
    <property type="component" value="Unassembled WGS sequence"/>
</dbReference>
<evidence type="ECO:0000256" key="1">
    <source>
        <dbReference type="SAM" id="Phobius"/>
    </source>
</evidence>
<dbReference type="Pfam" id="PF11669">
    <property type="entry name" value="WBP-1"/>
    <property type="match status" value="1"/>
</dbReference>
<sequence>MGDNAVYNWNSRKNTFLRQMVPRNVFNVKGQGKMATDLMFWVFFAHFLIDLVEGYYCDSERCLENEYCCGDNICCVSYTVWELWYFWCGIIFFLVLLSMCICLWKTRYRDSRIFIGTSQPIYSPLSNKQPSLAHGERYRDNYTEGEYYRTPPPSGVYGYKTTVPPTYDDVINNYKEDHKK</sequence>
<gene>
    <name evidence="2" type="ORF">MCOR_17335</name>
</gene>
<reference evidence="2 3" key="1">
    <citation type="submission" date="2020-06" db="EMBL/GenBank/DDBJ databases">
        <authorList>
            <person name="Li R."/>
            <person name="Bekaert M."/>
        </authorList>
    </citation>
    <scope>NUCLEOTIDE SEQUENCE [LARGE SCALE GENOMIC DNA]</scope>
    <source>
        <strain evidence="3">wild</strain>
    </source>
</reference>
<evidence type="ECO:0000313" key="3">
    <source>
        <dbReference type="Proteomes" id="UP000507470"/>
    </source>
</evidence>
<keyword evidence="1" id="KW-0812">Transmembrane</keyword>
<dbReference type="AlphaFoldDB" id="A0A6J8BF05"/>
<dbReference type="EMBL" id="CACVKT020003066">
    <property type="protein sequence ID" value="CAC5381474.1"/>
    <property type="molecule type" value="Genomic_DNA"/>
</dbReference>